<protein>
    <submittedName>
        <fullName evidence="3">DegV family protein</fullName>
    </submittedName>
</protein>
<sequence>MMSYIILTESNCDLSPEMIKKWNIEVLPMPYTVDGKPYLGYPDGREMKIEEFYRLLREGKESKTAAPNPADFVEMAEPFFKEGKDILYIAFSSGLSSTCINANMAAAELMEKYPERKFLVVDSLCASMGLGLLTVLACDKRDEGLSIEENAKWVEENKLHLCHWFTVNDLFHLKRGGRVSATSAILGSALGIKPVLHVDNEGHLIPVSKVRGRKQSLDGLVKMMAETVTDAKNGYVFISHGDCLEDAKYVEKQIKEKLGSKKFYINFIGTSIGTHSGPGTVALFFLGSQR</sequence>
<dbReference type="NCBIfam" id="TIGR00762">
    <property type="entry name" value="DegV"/>
    <property type="match status" value="1"/>
</dbReference>
<organism evidence="3 4">
    <name type="scientific">Candidatus Limousia pullorum</name>
    <dbReference type="NCBI Taxonomy" id="2840860"/>
    <lineage>
        <taxon>Bacteria</taxon>
        <taxon>Bacillati</taxon>
        <taxon>Bacillota</taxon>
        <taxon>Clostridia</taxon>
        <taxon>Eubacteriales</taxon>
        <taxon>Oscillospiraceae</taxon>
        <taxon>Oscillospiraceae incertae sedis</taxon>
        <taxon>Candidatus Limousia</taxon>
    </lineage>
</organism>
<accession>A0A9D1S8W7</accession>
<dbReference type="Proteomes" id="UP000824118">
    <property type="component" value="Unassembled WGS sequence"/>
</dbReference>
<dbReference type="InterPro" id="IPR050270">
    <property type="entry name" value="DegV_domain_contain"/>
</dbReference>
<evidence type="ECO:0000256" key="2">
    <source>
        <dbReference type="ARBA" id="ARBA00023121"/>
    </source>
</evidence>
<evidence type="ECO:0000313" key="4">
    <source>
        <dbReference type="Proteomes" id="UP000824118"/>
    </source>
</evidence>
<reference evidence="3" key="1">
    <citation type="submission" date="2020-10" db="EMBL/GenBank/DDBJ databases">
        <authorList>
            <person name="Gilroy R."/>
        </authorList>
    </citation>
    <scope>NUCLEOTIDE SEQUENCE</scope>
    <source>
        <strain evidence="3">ChiGjej1B1-1684</strain>
    </source>
</reference>
<dbReference type="PANTHER" id="PTHR33434:SF3">
    <property type="entry name" value="DEGV DOMAIN-CONTAINING PROTEIN YITS"/>
    <property type="match status" value="1"/>
</dbReference>
<comment type="function">
    <text evidence="1">May bind long-chain fatty acids, such as palmitate, and may play a role in lipid transport or fatty acid metabolism.</text>
</comment>
<dbReference type="Pfam" id="PF02645">
    <property type="entry name" value="DegV"/>
    <property type="match status" value="1"/>
</dbReference>
<dbReference type="Gene3D" id="3.30.1180.10">
    <property type="match status" value="1"/>
</dbReference>
<dbReference type="GO" id="GO:0008289">
    <property type="term" value="F:lipid binding"/>
    <property type="evidence" value="ECO:0007669"/>
    <property type="project" value="UniProtKB-KW"/>
</dbReference>
<reference evidence="3" key="2">
    <citation type="journal article" date="2021" name="PeerJ">
        <title>Extensive microbial diversity within the chicken gut microbiome revealed by metagenomics and culture.</title>
        <authorList>
            <person name="Gilroy R."/>
            <person name="Ravi A."/>
            <person name="Getino M."/>
            <person name="Pursley I."/>
            <person name="Horton D.L."/>
            <person name="Alikhan N.F."/>
            <person name="Baker D."/>
            <person name="Gharbi K."/>
            <person name="Hall N."/>
            <person name="Watson M."/>
            <person name="Adriaenssens E.M."/>
            <person name="Foster-Nyarko E."/>
            <person name="Jarju S."/>
            <person name="Secka A."/>
            <person name="Antonio M."/>
            <person name="Oren A."/>
            <person name="Chaudhuri R.R."/>
            <person name="La Ragione R."/>
            <person name="Hildebrand F."/>
            <person name="Pallen M.J."/>
        </authorList>
    </citation>
    <scope>NUCLEOTIDE SEQUENCE</scope>
    <source>
        <strain evidence="3">ChiGjej1B1-1684</strain>
    </source>
</reference>
<dbReference type="InterPro" id="IPR003797">
    <property type="entry name" value="DegV"/>
</dbReference>
<dbReference type="PROSITE" id="PS51482">
    <property type="entry name" value="DEGV"/>
    <property type="match status" value="1"/>
</dbReference>
<dbReference type="PANTHER" id="PTHR33434">
    <property type="entry name" value="DEGV DOMAIN-CONTAINING PROTEIN DR_1986-RELATED"/>
    <property type="match status" value="1"/>
</dbReference>
<name>A0A9D1S8W7_9FIRM</name>
<keyword evidence="2" id="KW-0446">Lipid-binding</keyword>
<dbReference type="EMBL" id="DVNG01000113">
    <property type="protein sequence ID" value="HIU50857.1"/>
    <property type="molecule type" value="Genomic_DNA"/>
</dbReference>
<evidence type="ECO:0000256" key="1">
    <source>
        <dbReference type="ARBA" id="ARBA00003238"/>
    </source>
</evidence>
<comment type="caution">
    <text evidence="3">The sequence shown here is derived from an EMBL/GenBank/DDBJ whole genome shotgun (WGS) entry which is preliminary data.</text>
</comment>
<dbReference type="AlphaFoldDB" id="A0A9D1S8W7"/>
<evidence type="ECO:0000313" key="3">
    <source>
        <dbReference type="EMBL" id="HIU50857.1"/>
    </source>
</evidence>
<proteinExistence type="predicted"/>
<dbReference type="InterPro" id="IPR043168">
    <property type="entry name" value="DegV_C"/>
</dbReference>
<dbReference type="Gene3D" id="3.40.50.10170">
    <property type="match status" value="1"/>
</dbReference>
<gene>
    <name evidence="3" type="ORF">IAD22_07580</name>
</gene>
<dbReference type="SUPFAM" id="SSF82549">
    <property type="entry name" value="DAK1/DegV-like"/>
    <property type="match status" value="1"/>
</dbReference>